<name>A0AAW1SQD4_9CHLO</name>
<dbReference type="EMBL" id="JALJOV010001158">
    <property type="protein sequence ID" value="KAK9853109.1"/>
    <property type="molecule type" value="Genomic_DNA"/>
</dbReference>
<evidence type="ECO:0000313" key="2">
    <source>
        <dbReference type="Proteomes" id="UP001485043"/>
    </source>
</evidence>
<proteinExistence type="predicted"/>
<evidence type="ECO:0008006" key="3">
    <source>
        <dbReference type="Google" id="ProtNLM"/>
    </source>
</evidence>
<keyword evidence="2" id="KW-1185">Reference proteome</keyword>
<gene>
    <name evidence="1" type="ORF">WJX84_002122</name>
</gene>
<protein>
    <recommendedName>
        <fullName evidence="3">Peptide hydrolase</fullName>
    </recommendedName>
</protein>
<comment type="caution">
    <text evidence="1">The sequence shown here is derived from an EMBL/GenBank/DDBJ whole genome shotgun (WGS) entry which is preliminary data.</text>
</comment>
<organism evidence="1 2">
    <name type="scientific">Apatococcus fuscideae</name>
    <dbReference type="NCBI Taxonomy" id="2026836"/>
    <lineage>
        <taxon>Eukaryota</taxon>
        <taxon>Viridiplantae</taxon>
        <taxon>Chlorophyta</taxon>
        <taxon>core chlorophytes</taxon>
        <taxon>Trebouxiophyceae</taxon>
        <taxon>Chlorellales</taxon>
        <taxon>Chlorellaceae</taxon>
        <taxon>Apatococcus</taxon>
    </lineage>
</organism>
<evidence type="ECO:0000313" key="1">
    <source>
        <dbReference type="EMBL" id="KAK9853109.1"/>
    </source>
</evidence>
<sequence length="152" mass="16441">MTQRQTAVWEGWFIGGGRRLKSLSSEKGWYAGHPLQAGEADIRDPSVATEGIETASSYIENQLLDLQMGAARSDVDIKVSREQLTGGADMEFFNLPVANAFNNLTAVSIRIATPGSKDVKSVLMIINAHFDSVFGTTGLQRSCAIHRALITA</sequence>
<dbReference type="AlphaFoldDB" id="A0AAW1SQD4"/>
<accession>A0AAW1SQD4</accession>
<dbReference type="Proteomes" id="UP001485043">
    <property type="component" value="Unassembled WGS sequence"/>
</dbReference>
<reference evidence="1 2" key="1">
    <citation type="journal article" date="2024" name="Nat. Commun.">
        <title>Phylogenomics reveals the evolutionary origins of lichenization in chlorophyte algae.</title>
        <authorList>
            <person name="Puginier C."/>
            <person name="Libourel C."/>
            <person name="Otte J."/>
            <person name="Skaloud P."/>
            <person name="Haon M."/>
            <person name="Grisel S."/>
            <person name="Petersen M."/>
            <person name="Berrin J.G."/>
            <person name="Delaux P.M."/>
            <person name="Dal Grande F."/>
            <person name="Keller J."/>
        </authorList>
    </citation>
    <scope>NUCLEOTIDE SEQUENCE [LARGE SCALE GENOMIC DNA]</scope>
    <source>
        <strain evidence="1 2">SAG 2523</strain>
    </source>
</reference>